<dbReference type="InterPro" id="IPR008949">
    <property type="entry name" value="Isoprenoid_synthase_dom_sf"/>
</dbReference>
<comment type="caution">
    <text evidence="5">The sequence shown here is derived from an EMBL/GenBank/DDBJ whole genome shotgun (WGS) entry which is preliminary data.</text>
</comment>
<dbReference type="InterPro" id="IPR050148">
    <property type="entry name" value="Terpene_synthase-like"/>
</dbReference>
<organism evidence="5">
    <name type="scientific">Sesamum radiatum</name>
    <name type="common">Black benniseed</name>
    <dbReference type="NCBI Taxonomy" id="300843"/>
    <lineage>
        <taxon>Eukaryota</taxon>
        <taxon>Viridiplantae</taxon>
        <taxon>Streptophyta</taxon>
        <taxon>Embryophyta</taxon>
        <taxon>Tracheophyta</taxon>
        <taxon>Spermatophyta</taxon>
        <taxon>Magnoliopsida</taxon>
        <taxon>eudicotyledons</taxon>
        <taxon>Gunneridae</taxon>
        <taxon>Pentapetalae</taxon>
        <taxon>asterids</taxon>
        <taxon>lamiids</taxon>
        <taxon>Lamiales</taxon>
        <taxon>Pedaliaceae</taxon>
        <taxon>Sesamum</taxon>
    </lineage>
</organism>
<protein>
    <submittedName>
        <fullName evidence="5">Gamma-cadinene synthase</fullName>
    </submittedName>
</protein>
<evidence type="ECO:0000256" key="1">
    <source>
        <dbReference type="ARBA" id="ARBA00001946"/>
    </source>
</evidence>
<keyword evidence="4" id="KW-0456">Lyase</keyword>
<accession>A0AAW2UQU2</accession>
<evidence type="ECO:0000256" key="4">
    <source>
        <dbReference type="ARBA" id="ARBA00023239"/>
    </source>
</evidence>
<dbReference type="PANTHER" id="PTHR31225">
    <property type="entry name" value="OS04G0344100 PROTEIN-RELATED"/>
    <property type="match status" value="1"/>
</dbReference>
<feature type="non-terminal residue" evidence="5">
    <location>
        <position position="70"/>
    </location>
</feature>
<dbReference type="Gene3D" id="1.50.10.130">
    <property type="entry name" value="Terpene synthase, N-terminal domain"/>
    <property type="match status" value="1"/>
</dbReference>
<reference evidence="5" key="2">
    <citation type="journal article" date="2024" name="Plant">
        <title>Genomic evolution and insights into agronomic trait innovations of Sesamum species.</title>
        <authorList>
            <person name="Miao H."/>
            <person name="Wang L."/>
            <person name="Qu L."/>
            <person name="Liu H."/>
            <person name="Sun Y."/>
            <person name="Le M."/>
            <person name="Wang Q."/>
            <person name="Wei S."/>
            <person name="Zheng Y."/>
            <person name="Lin W."/>
            <person name="Duan Y."/>
            <person name="Cao H."/>
            <person name="Xiong S."/>
            <person name="Wang X."/>
            <person name="Wei L."/>
            <person name="Li C."/>
            <person name="Ma Q."/>
            <person name="Ju M."/>
            <person name="Zhao R."/>
            <person name="Li G."/>
            <person name="Mu C."/>
            <person name="Tian Q."/>
            <person name="Mei H."/>
            <person name="Zhang T."/>
            <person name="Gao T."/>
            <person name="Zhang H."/>
        </authorList>
    </citation>
    <scope>NUCLEOTIDE SEQUENCE</scope>
    <source>
        <strain evidence="5">G02</strain>
    </source>
</reference>
<gene>
    <name evidence="5" type="ORF">Sradi_1341200</name>
</gene>
<name>A0AAW2UQU2_SESRA</name>
<reference evidence="5" key="1">
    <citation type="submission" date="2020-06" db="EMBL/GenBank/DDBJ databases">
        <authorList>
            <person name="Li T."/>
            <person name="Hu X."/>
            <person name="Zhang T."/>
            <person name="Song X."/>
            <person name="Zhang H."/>
            <person name="Dai N."/>
            <person name="Sheng W."/>
            <person name="Hou X."/>
            <person name="Wei L."/>
        </authorList>
    </citation>
    <scope>NUCLEOTIDE SEQUENCE</scope>
    <source>
        <strain evidence="5">G02</strain>
        <tissue evidence="5">Leaf</tissue>
    </source>
</reference>
<sequence length="70" mass="8319">MVRQLESLLEEQVKRGLEQSLHRGAPGIETLHFISFYEKDDSKNELLLEFAKLDFNFLQNLYNKELYELS</sequence>
<dbReference type="GO" id="GO:0016114">
    <property type="term" value="P:terpenoid biosynthetic process"/>
    <property type="evidence" value="ECO:0007669"/>
    <property type="project" value="InterPro"/>
</dbReference>
<dbReference type="AlphaFoldDB" id="A0AAW2UQU2"/>
<keyword evidence="3" id="KW-0460">Magnesium</keyword>
<dbReference type="InterPro" id="IPR036965">
    <property type="entry name" value="Terpene_synth_N_sf"/>
</dbReference>
<dbReference type="EMBL" id="JACGWJ010000005">
    <property type="protein sequence ID" value="KAL0419277.1"/>
    <property type="molecule type" value="Genomic_DNA"/>
</dbReference>
<comment type="pathway">
    <text evidence="2">Secondary metabolite biosynthesis; terpenoid biosynthesis.</text>
</comment>
<dbReference type="SUPFAM" id="SSF48576">
    <property type="entry name" value="Terpenoid synthases"/>
    <property type="match status" value="1"/>
</dbReference>
<evidence type="ECO:0000313" key="5">
    <source>
        <dbReference type="EMBL" id="KAL0419277.1"/>
    </source>
</evidence>
<dbReference type="GO" id="GO:0010333">
    <property type="term" value="F:terpene synthase activity"/>
    <property type="evidence" value="ECO:0007669"/>
    <property type="project" value="InterPro"/>
</dbReference>
<evidence type="ECO:0000256" key="2">
    <source>
        <dbReference type="ARBA" id="ARBA00004721"/>
    </source>
</evidence>
<dbReference type="PANTHER" id="PTHR31225:SF253">
    <property type="entry name" value="SESQUITERPENE SYNTHASE 31"/>
    <property type="match status" value="1"/>
</dbReference>
<proteinExistence type="predicted"/>
<comment type="cofactor">
    <cofactor evidence="1">
        <name>Mg(2+)</name>
        <dbReference type="ChEBI" id="CHEBI:18420"/>
    </cofactor>
</comment>
<evidence type="ECO:0000256" key="3">
    <source>
        <dbReference type="ARBA" id="ARBA00022842"/>
    </source>
</evidence>